<accession>A0ABV7JG27</accession>
<dbReference type="EMBL" id="JBHRTS010000007">
    <property type="protein sequence ID" value="MFC3195218.1"/>
    <property type="molecule type" value="Genomic_DNA"/>
</dbReference>
<dbReference type="Pfam" id="PF02649">
    <property type="entry name" value="GCHY-1"/>
    <property type="match status" value="1"/>
</dbReference>
<comment type="pathway">
    <text evidence="2">Cofactor biosynthesis; 7,8-dihydroneopterin triphosphate biosynthesis; 7,8-dihydroneopterin triphosphate from GTP: step 1/1.</text>
</comment>
<dbReference type="InterPro" id="IPR022838">
    <property type="entry name" value="GTP_cyclohydrolase_FolE2"/>
</dbReference>
<organism evidence="3 4">
    <name type="scientific">Marinicella sediminis</name>
    <dbReference type="NCBI Taxonomy" id="1792834"/>
    <lineage>
        <taxon>Bacteria</taxon>
        <taxon>Pseudomonadati</taxon>
        <taxon>Pseudomonadota</taxon>
        <taxon>Gammaproteobacteria</taxon>
        <taxon>Lysobacterales</taxon>
        <taxon>Marinicellaceae</taxon>
        <taxon>Marinicella</taxon>
    </lineage>
</organism>
<dbReference type="InterPro" id="IPR003801">
    <property type="entry name" value="GTP_cyclohydrolase_FolE2/MptA"/>
</dbReference>
<comment type="catalytic activity">
    <reaction evidence="2">
        <text>GTP + H2O = 7,8-dihydroneopterin 3'-triphosphate + formate + H(+)</text>
        <dbReference type="Rhea" id="RHEA:17473"/>
        <dbReference type="ChEBI" id="CHEBI:15377"/>
        <dbReference type="ChEBI" id="CHEBI:15378"/>
        <dbReference type="ChEBI" id="CHEBI:15740"/>
        <dbReference type="ChEBI" id="CHEBI:37565"/>
        <dbReference type="ChEBI" id="CHEBI:58462"/>
        <dbReference type="EC" id="3.5.4.16"/>
    </reaction>
</comment>
<dbReference type="NCBIfam" id="NF010200">
    <property type="entry name" value="PRK13674.1-1"/>
    <property type="match status" value="1"/>
</dbReference>
<comment type="function">
    <text evidence="2">Converts GTP to 7,8-dihydroneopterin triphosphate.</text>
</comment>
<comment type="similarity">
    <text evidence="2">Belongs to the GTP cyclohydrolase IV family.</text>
</comment>
<name>A0ABV7JG27_9GAMM</name>
<sequence>MLDSTNQSCTLPDIASEEKAKIGGQLQWVGMSDIEMPLQLAADVKTPASVAQVRAEVSLDDEATKGIHMSRLYLACDELFSSQRIDYDALVDLTSQFLQSHRQLSQNALIEVESEALLRRPALVSDHSGWRSYPIKLSVVQCRKTGISKYLSFQVTYSSTCPCSAALARQLIQQNFANHFEGDTVRLEDVFTWLGTEQGINATPHSQRSSAVIKIKLQDHQSTVPLEKMINLVENTLQTAVQSAVKRADEQAFALRNGQNLMFCEDAARRIKQALTKADLVQQFHLRVTHHESLHPHDATAEAYSE</sequence>
<dbReference type="PANTHER" id="PTHR36445">
    <property type="entry name" value="GTP CYCLOHYDROLASE MPTA"/>
    <property type="match status" value="1"/>
</dbReference>
<keyword evidence="1 2" id="KW-0378">Hydrolase</keyword>
<dbReference type="RefSeq" id="WP_077411674.1">
    <property type="nucleotide sequence ID" value="NZ_JBHRTS010000007.1"/>
</dbReference>
<reference evidence="4" key="1">
    <citation type="journal article" date="2019" name="Int. J. Syst. Evol. Microbiol.">
        <title>The Global Catalogue of Microorganisms (GCM) 10K type strain sequencing project: providing services to taxonomists for standard genome sequencing and annotation.</title>
        <authorList>
            <consortium name="The Broad Institute Genomics Platform"/>
            <consortium name="The Broad Institute Genome Sequencing Center for Infectious Disease"/>
            <person name="Wu L."/>
            <person name="Ma J."/>
        </authorList>
    </citation>
    <scope>NUCLEOTIDE SEQUENCE [LARGE SCALE GENOMIC DNA]</scope>
    <source>
        <strain evidence="4">KCTC 42953</strain>
    </source>
</reference>
<feature type="site" description="May be catalytically important" evidence="2">
    <location>
        <position position="161"/>
    </location>
</feature>
<evidence type="ECO:0000256" key="1">
    <source>
        <dbReference type="ARBA" id="ARBA00022801"/>
    </source>
</evidence>
<gene>
    <name evidence="2 3" type="primary">folE2</name>
    <name evidence="3" type="ORF">ACFODZ_13275</name>
</gene>
<protein>
    <recommendedName>
        <fullName evidence="2">GTP cyclohydrolase FolE2</fullName>
        <ecNumber evidence="2">3.5.4.16</ecNumber>
    </recommendedName>
</protein>
<evidence type="ECO:0000256" key="2">
    <source>
        <dbReference type="HAMAP-Rule" id="MF_01527"/>
    </source>
</evidence>
<evidence type="ECO:0000313" key="3">
    <source>
        <dbReference type="EMBL" id="MFC3195218.1"/>
    </source>
</evidence>
<dbReference type="EC" id="3.5.4.16" evidence="2"/>
<comment type="caution">
    <text evidence="3">The sequence shown here is derived from an EMBL/GenBank/DDBJ whole genome shotgun (WGS) entry which is preliminary data.</text>
</comment>
<dbReference type="Gene3D" id="3.10.270.10">
    <property type="entry name" value="Urate Oxidase"/>
    <property type="match status" value="1"/>
</dbReference>
<dbReference type="GO" id="GO:0003934">
    <property type="term" value="F:GTP cyclohydrolase I activity"/>
    <property type="evidence" value="ECO:0007669"/>
    <property type="project" value="UniProtKB-EC"/>
</dbReference>
<evidence type="ECO:0000313" key="4">
    <source>
        <dbReference type="Proteomes" id="UP001595533"/>
    </source>
</evidence>
<proteinExistence type="inferred from homology"/>
<dbReference type="HAMAP" id="MF_01527_B">
    <property type="entry name" value="GTP_cyclohydrol_B"/>
    <property type="match status" value="1"/>
</dbReference>
<dbReference type="PANTHER" id="PTHR36445:SF1">
    <property type="entry name" value="GTP CYCLOHYDROLASE MPTA"/>
    <property type="match status" value="1"/>
</dbReference>
<keyword evidence="4" id="KW-1185">Reference proteome</keyword>
<dbReference type="Proteomes" id="UP001595533">
    <property type="component" value="Unassembled WGS sequence"/>
</dbReference>